<dbReference type="AlphaFoldDB" id="A0A1I2W8N2"/>
<evidence type="ECO:0000313" key="4">
    <source>
        <dbReference type="Proteomes" id="UP000199642"/>
    </source>
</evidence>
<dbReference type="SUPFAM" id="SSF116734">
    <property type="entry name" value="DNA methylase specificity domain"/>
    <property type="match status" value="1"/>
</dbReference>
<sequence length="122" mass="13886">MLKINSAEFINKIEEIKTGGNDSGVNLTQNRLLDLNIELPEIIEQIQIVQEIESRLSVADKLAETIQTNLLKSESLRQSILKQAFEGKLLTEAELEACRKEADWEPAEKLLERIKGDRKINK</sequence>
<evidence type="ECO:0000313" key="3">
    <source>
        <dbReference type="EMBL" id="SFG97740.1"/>
    </source>
</evidence>
<evidence type="ECO:0000256" key="2">
    <source>
        <dbReference type="ARBA" id="ARBA00023125"/>
    </source>
</evidence>
<protein>
    <submittedName>
        <fullName evidence="3">Type I restriction enzyme, S subunit</fullName>
    </submittedName>
</protein>
<gene>
    <name evidence="3" type="ORF">SAMN04487988_1122</name>
</gene>
<keyword evidence="1" id="KW-0680">Restriction system</keyword>
<dbReference type="STRING" id="435880.SAMN04487988_1122"/>
<dbReference type="GO" id="GO:0003677">
    <property type="term" value="F:DNA binding"/>
    <property type="evidence" value="ECO:0007669"/>
    <property type="project" value="UniProtKB-KW"/>
</dbReference>
<keyword evidence="2" id="KW-0238">DNA-binding</keyword>
<dbReference type="GO" id="GO:0009307">
    <property type="term" value="P:DNA restriction-modification system"/>
    <property type="evidence" value="ECO:0007669"/>
    <property type="project" value="UniProtKB-KW"/>
</dbReference>
<name>A0A1I2W8N2_9BACT</name>
<dbReference type="InterPro" id="IPR044946">
    <property type="entry name" value="Restrct_endonuc_typeI_TRD_sf"/>
</dbReference>
<dbReference type="PANTHER" id="PTHR43140:SF1">
    <property type="entry name" value="TYPE I RESTRICTION ENZYME ECOKI SPECIFICITY SUBUNIT"/>
    <property type="match status" value="1"/>
</dbReference>
<dbReference type="PANTHER" id="PTHR43140">
    <property type="entry name" value="TYPE-1 RESTRICTION ENZYME ECOKI SPECIFICITY PROTEIN"/>
    <property type="match status" value="1"/>
</dbReference>
<reference evidence="4" key="1">
    <citation type="submission" date="2016-10" db="EMBL/GenBank/DDBJ databases">
        <authorList>
            <person name="Varghese N."/>
            <person name="Submissions S."/>
        </authorList>
    </citation>
    <scope>NUCLEOTIDE SEQUENCE [LARGE SCALE GENOMIC DNA]</scope>
    <source>
        <strain evidence="4">DSM 19315</strain>
    </source>
</reference>
<dbReference type="Gene3D" id="3.90.220.20">
    <property type="entry name" value="DNA methylase specificity domains"/>
    <property type="match status" value="1"/>
</dbReference>
<dbReference type="Proteomes" id="UP000199642">
    <property type="component" value="Unassembled WGS sequence"/>
</dbReference>
<evidence type="ECO:0000256" key="1">
    <source>
        <dbReference type="ARBA" id="ARBA00022747"/>
    </source>
</evidence>
<proteinExistence type="predicted"/>
<dbReference type="EMBL" id="FOPC01000012">
    <property type="protein sequence ID" value="SFG97740.1"/>
    <property type="molecule type" value="Genomic_DNA"/>
</dbReference>
<accession>A0A1I2W8N2</accession>
<dbReference type="InterPro" id="IPR051212">
    <property type="entry name" value="Type-I_RE_S_subunit"/>
</dbReference>
<keyword evidence="4" id="KW-1185">Reference proteome</keyword>
<organism evidence="3 4">
    <name type="scientific">Algoriphagus hitonicola</name>
    <dbReference type="NCBI Taxonomy" id="435880"/>
    <lineage>
        <taxon>Bacteria</taxon>
        <taxon>Pseudomonadati</taxon>
        <taxon>Bacteroidota</taxon>
        <taxon>Cytophagia</taxon>
        <taxon>Cytophagales</taxon>
        <taxon>Cyclobacteriaceae</taxon>
        <taxon>Algoriphagus</taxon>
    </lineage>
</organism>